<reference evidence="4 5" key="1">
    <citation type="submission" date="2020-07" db="EMBL/GenBank/DDBJ databases">
        <title>Sequencing the genomes of 1000 actinobacteria strains.</title>
        <authorList>
            <person name="Klenk H.-P."/>
        </authorList>
    </citation>
    <scope>NUCLEOTIDE SEQUENCE [LARGE SCALE GENOMIC DNA]</scope>
    <source>
        <strain evidence="4 5">DSM 24552</strain>
    </source>
</reference>
<dbReference type="EMBL" id="JACCAC010000001">
    <property type="protein sequence ID" value="NYG54939.1"/>
    <property type="molecule type" value="Genomic_DNA"/>
</dbReference>
<proteinExistence type="predicted"/>
<evidence type="ECO:0000256" key="1">
    <source>
        <dbReference type="SAM" id="MobiDB-lite"/>
    </source>
</evidence>
<feature type="region of interest" description="Disordered" evidence="1">
    <location>
        <begin position="624"/>
        <end position="645"/>
    </location>
</feature>
<sequence length="645" mass="73551">MSLFDVLNHRLLRVAEYQRPYAWESKQLADLWGDLDLVGKDAHYAGTLVLQKTGAPVVESSAGTDLTTFEVVDGQQRLTTCILLLDRLRLALEKVDPASHEGLAEAVADLKRLVHVRVDGVDRVRLELASELDHYWAQNLLQGVPYVGTIMVGGQQRLKAAAEFFEARLHDLVEGVDESLAAERLIDLKKRVGRLRFLVYPVESSAEVGVLFETLNERGQSLTELEKVKNYLLYLARQLPPGQQEALGKEIQRAWAEIFRNTAAFSWADDAVLRAHWLATQDPRPREWKGTASIKAKFPRSRYVPGSVRLEAVGRPVLDEDKTATWDSLYNDVRDYVSTLERCSAYFRDLHSEGAAYDGFAAADAQEARRWNAALARSDVQFPFRPLLFAARLRYPSDGAFYAELTRLCEHFSARVFAICRFRSNGGQNDLSRAAHELYTGAKSQAEILDSMRRWIWAWAPDERVELAFRLEEDWYGRRSHKYVLYEYELYLSGKASTDARPWRDFMDSRNRKTTEHILPQHPDADSQWLQDFPGDQHRRLVNSLGNLVLTYDNSSYRNFEYTKKRGVEGQGTCYYSVKATAGERHIASTYGEWTPASVRHRLDEIRVWALARWHVDPVVDAEADEDPFEEGDVPVEEVQTGGDG</sequence>
<feature type="domain" description="GmrSD restriction endonucleases N-terminal" evidence="2">
    <location>
        <begin position="6"/>
        <end position="233"/>
    </location>
</feature>
<evidence type="ECO:0000313" key="5">
    <source>
        <dbReference type="Proteomes" id="UP000544110"/>
    </source>
</evidence>
<evidence type="ECO:0000313" key="4">
    <source>
        <dbReference type="EMBL" id="NYG54939.1"/>
    </source>
</evidence>
<name>A0A7Y9RVM0_9ACTN</name>
<dbReference type="InterPro" id="IPR004919">
    <property type="entry name" value="GmrSD_N"/>
</dbReference>
<comment type="caution">
    <text evidence="4">The sequence shown here is derived from an EMBL/GenBank/DDBJ whole genome shotgun (WGS) entry which is preliminary data.</text>
</comment>
<organism evidence="4 5">
    <name type="scientific">Nocardioides perillae</name>
    <dbReference type="NCBI Taxonomy" id="1119534"/>
    <lineage>
        <taxon>Bacteria</taxon>
        <taxon>Bacillati</taxon>
        <taxon>Actinomycetota</taxon>
        <taxon>Actinomycetes</taxon>
        <taxon>Propionibacteriales</taxon>
        <taxon>Nocardioidaceae</taxon>
        <taxon>Nocardioides</taxon>
    </lineage>
</organism>
<accession>A0A7Y9RVM0</accession>
<feature type="domain" description="GmrSD restriction endonucleases C-terminal" evidence="3">
    <location>
        <begin position="460"/>
        <end position="606"/>
    </location>
</feature>
<dbReference type="PANTHER" id="PTHR35149">
    <property type="entry name" value="SLL5132 PROTEIN"/>
    <property type="match status" value="1"/>
</dbReference>
<dbReference type="Pfam" id="PF03235">
    <property type="entry name" value="GmrSD_N"/>
    <property type="match status" value="1"/>
</dbReference>
<dbReference type="Pfam" id="PF07510">
    <property type="entry name" value="GmrSD_C"/>
    <property type="match status" value="1"/>
</dbReference>
<dbReference type="Proteomes" id="UP000544110">
    <property type="component" value="Unassembled WGS sequence"/>
</dbReference>
<evidence type="ECO:0008006" key="6">
    <source>
        <dbReference type="Google" id="ProtNLM"/>
    </source>
</evidence>
<feature type="compositionally biased region" description="Acidic residues" evidence="1">
    <location>
        <begin position="624"/>
        <end position="636"/>
    </location>
</feature>
<protein>
    <recommendedName>
        <fullName evidence="6">DUF262 domain-containing protein</fullName>
    </recommendedName>
</protein>
<evidence type="ECO:0000259" key="3">
    <source>
        <dbReference type="Pfam" id="PF07510"/>
    </source>
</evidence>
<dbReference type="InterPro" id="IPR011089">
    <property type="entry name" value="GmrSD_C"/>
</dbReference>
<dbReference type="PANTHER" id="PTHR35149:SF1">
    <property type="entry name" value="DUF5655 DOMAIN-CONTAINING PROTEIN"/>
    <property type="match status" value="1"/>
</dbReference>
<dbReference type="AlphaFoldDB" id="A0A7Y9RVM0"/>
<keyword evidence="5" id="KW-1185">Reference proteome</keyword>
<evidence type="ECO:0000259" key="2">
    <source>
        <dbReference type="Pfam" id="PF03235"/>
    </source>
</evidence>
<dbReference type="RefSeq" id="WP_179517468.1">
    <property type="nucleotide sequence ID" value="NZ_JACCAC010000001.1"/>
</dbReference>
<gene>
    <name evidence="4" type="ORF">BJ989_001243</name>
</gene>